<gene>
    <name evidence="3" type="ORF">C3K47_11760</name>
</gene>
<dbReference type="FunFam" id="3.20.20.100:FF:000004">
    <property type="entry name" value="Oxidoreductase, aldo/keto reductase"/>
    <property type="match status" value="1"/>
</dbReference>
<reference evidence="3 4" key="1">
    <citation type="submission" date="2018-01" db="EMBL/GenBank/DDBJ databases">
        <authorList>
            <person name="Gaut B.S."/>
            <person name="Morton B.R."/>
            <person name="Clegg M.T."/>
            <person name="Duvall M.R."/>
        </authorList>
    </citation>
    <scope>NUCLEOTIDE SEQUENCE [LARGE SCALE GENOMIC DNA]</scope>
    <source>
        <strain evidence="3 4">HR-AV</strain>
    </source>
</reference>
<dbReference type="PANTHER" id="PTHR43364">
    <property type="entry name" value="NADH-SPECIFIC METHYLGLYOXAL REDUCTASE-RELATED"/>
    <property type="match status" value="1"/>
</dbReference>
<dbReference type="Gene3D" id="3.20.20.100">
    <property type="entry name" value="NADP-dependent oxidoreductase domain"/>
    <property type="match status" value="1"/>
</dbReference>
<evidence type="ECO:0000256" key="1">
    <source>
        <dbReference type="ARBA" id="ARBA00023002"/>
    </source>
</evidence>
<dbReference type="InterPro" id="IPR050523">
    <property type="entry name" value="AKR_Detox_Biosynth"/>
</dbReference>
<keyword evidence="4" id="KW-1185">Reference proteome</keyword>
<dbReference type="OrthoDB" id="9773828at2"/>
<dbReference type="PANTHER" id="PTHR43364:SF6">
    <property type="entry name" value="OXIDOREDUCTASE-RELATED"/>
    <property type="match status" value="1"/>
</dbReference>
<proteinExistence type="predicted"/>
<keyword evidence="1" id="KW-0560">Oxidoreductase</keyword>
<dbReference type="Pfam" id="PF00248">
    <property type="entry name" value="Aldo_ket_red"/>
    <property type="match status" value="1"/>
</dbReference>
<organism evidence="3 4">
    <name type="scientific">Solitalea longa</name>
    <dbReference type="NCBI Taxonomy" id="2079460"/>
    <lineage>
        <taxon>Bacteria</taxon>
        <taxon>Pseudomonadati</taxon>
        <taxon>Bacteroidota</taxon>
        <taxon>Sphingobacteriia</taxon>
        <taxon>Sphingobacteriales</taxon>
        <taxon>Sphingobacteriaceae</taxon>
        <taxon>Solitalea</taxon>
    </lineage>
</organism>
<dbReference type="AlphaFoldDB" id="A0A2S5A1H0"/>
<dbReference type="CDD" id="cd19081">
    <property type="entry name" value="AKR_AKR9C1"/>
    <property type="match status" value="1"/>
</dbReference>
<name>A0A2S5A1H0_9SPHI</name>
<dbReference type="EMBL" id="PQVF01000007">
    <property type="protein sequence ID" value="POY36416.1"/>
    <property type="molecule type" value="Genomic_DNA"/>
</dbReference>
<protein>
    <submittedName>
        <fullName evidence="3">Alcohol dehydrogenase</fullName>
    </submittedName>
</protein>
<dbReference type="RefSeq" id="WP_103789333.1">
    <property type="nucleotide sequence ID" value="NZ_PQVF01000007.1"/>
</dbReference>
<feature type="domain" description="NADP-dependent oxidoreductase" evidence="2">
    <location>
        <begin position="15"/>
        <end position="314"/>
    </location>
</feature>
<dbReference type="InterPro" id="IPR023210">
    <property type="entry name" value="NADP_OxRdtase_dom"/>
</dbReference>
<comment type="caution">
    <text evidence="3">The sequence shown here is derived from an EMBL/GenBank/DDBJ whole genome shotgun (WGS) entry which is preliminary data.</text>
</comment>
<dbReference type="SUPFAM" id="SSF51430">
    <property type="entry name" value="NAD(P)-linked oxidoreductase"/>
    <property type="match status" value="1"/>
</dbReference>
<dbReference type="Proteomes" id="UP000236893">
    <property type="component" value="Unassembled WGS sequence"/>
</dbReference>
<evidence type="ECO:0000259" key="2">
    <source>
        <dbReference type="Pfam" id="PF00248"/>
    </source>
</evidence>
<sequence>METRKLGRSDLEFLPLAFGGNVFGWTIDQATSFELLDAFVENGFTFIDTADVYSNWKPGNSGGESEIIIGNWHKQRGKRDKVIIATKVGSSMVRGGAKDLSKNYILKAVEDSLKRLQTDYIDLYQSHYDDLTTPVEEPLEAYAQLIKEGKVRFIGASNFSAERLWEALTASQRDGLPRYESLQPLYNLYDRADFETDLQALAVKEEVGVIPYYSLASGFLSGKYRSEADLGQSARGAGIQKYLDEKGFTLLKALDEVAEEYKTTPTQVSIAWLLAQKGITAPIASATKINQLNELMEAVKIKLDEKSIARLTGAIKKEA</sequence>
<dbReference type="GO" id="GO:0016491">
    <property type="term" value="F:oxidoreductase activity"/>
    <property type="evidence" value="ECO:0007669"/>
    <property type="project" value="UniProtKB-KW"/>
</dbReference>
<evidence type="ECO:0000313" key="4">
    <source>
        <dbReference type="Proteomes" id="UP000236893"/>
    </source>
</evidence>
<accession>A0A2S5A1H0</accession>
<evidence type="ECO:0000313" key="3">
    <source>
        <dbReference type="EMBL" id="POY36416.1"/>
    </source>
</evidence>
<dbReference type="GO" id="GO:0005829">
    <property type="term" value="C:cytosol"/>
    <property type="evidence" value="ECO:0007669"/>
    <property type="project" value="TreeGrafter"/>
</dbReference>
<dbReference type="InterPro" id="IPR036812">
    <property type="entry name" value="NAD(P)_OxRdtase_dom_sf"/>
</dbReference>